<dbReference type="Proteomes" id="UP000187074">
    <property type="component" value="Unassembled WGS sequence"/>
</dbReference>
<comment type="caution">
    <text evidence="1">The sequence shown here is derived from an EMBL/GenBank/DDBJ whole genome shotgun (WGS) entry which is preliminary data.</text>
</comment>
<dbReference type="AlphaFoldDB" id="A0A1R1AY73"/>
<name>A0A1R1AY73_PAELA</name>
<reference evidence="1 2" key="1">
    <citation type="submission" date="2016-11" db="EMBL/GenBank/DDBJ databases">
        <title>Paenibacillus species isolates.</title>
        <authorList>
            <person name="Beno S.M."/>
        </authorList>
    </citation>
    <scope>NUCLEOTIDE SEQUENCE [LARGE SCALE GENOMIC DNA]</scope>
    <source>
        <strain evidence="1 2">FSL F4-0100</strain>
    </source>
</reference>
<proteinExistence type="predicted"/>
<evidence type="ECO:0000313" key="1">
    <source>
        <dbReference type="EMBL" id="OME90715.1"/>
    </source>
</evidence>
<evidence type="ECO:0000313" key="2">
    <source>
        <dbReference type="Proteomes" id="UP000187074"/>
    </source>
</evidence>
<sequence length="79" mass="9006">MNCKHVTMKLHLLQQDLREHPAVLADIAILAVIQVAERQLNKLKDTRSVISEKTTTLPLLPDSESAIHFKNHELSHFPM</sequence>
<gene>
    <name evidence="1" type="ORF">BK123_20340</name>
</gene>
<accession>A0A1R1AY73</accession>
<organism evidence="1 2">
    <name type="scientific">Paenibacillus lautus</name>
    <name type="common">Bacillus lautus</name>
    <dbReference type="NCBI Taxonomy" id="1401"/>
    <lineage>
        <taxon>Bacteria</taxon>
        <taxon>Bacillati</taxon>
        <taxon>Bacillota</taxon>
        <taxon>Bacilli</taxon>
        <taxon>Bacillales</taxon>
        <taxon>Paenibacillaceae</taxon>
        <taxon>Paenibacillus</taxon>
    </lineage>
</organism>
<dbReference type="EMBL" id="MRTF01000007">
    <property type="protein sequence ID" value="OME90715.1"/>
    <property type="molecule type" value="Genomic_DNA"/>
</dbReference>
<protein>
    <submittedName>
        <fullName evidence="1">Uncharacterized protein</fullName>
    </submittedName>
</protein>